<keyword evidence="1" id="KW-1133">Transmembrane helix</keyword>
<name>A0ABW4Y8T2_9GAMM</name>
<evidence type="ECO:0000313" key="3">
    <source>
        <dbReference type="Proteomes" id="UP001597337"/>
    </source>
</evidence>
<feature type="transmembrane region" description="Helical" evidence="1">
    <location>
        <begin position="249"/>
        <end position="267"/>
    </location>
</feature>
<feature type="transmembrane region" description="Helical" evidence="1">
    <location>
        <begin position="29"/>
        <end position="51"/>
    </location>
</feature>
<reference evidence="3" key="1">
    <citation type="journal article" date="2019" name="Int. J. Syst. Evol. Microbiol.">
        <title>The Global Catalogue of Microorganisms (GCM) 10K type strain sequencing project: providing services to taxonomists for standard genome sequencing and annotation.</title>
        <authorList>
            <consortium name="The Broad Institute Genomics Platform"/>
            <consortium name="The Broad Institute Genome Sequencing Center for Infectious Disease"/>
            <person name="Wu L."/>
            <person name="Ma J."/>
        </authorList>
    </citation>
    <scope>NUCLEOTIDE SEQUENCE [LARGE SCALE GENOMIC DNA]</scope>
    <source>
        <strain evidence="3">KACC 12597</strain>
    </source>
</reference>
<dbReference type="EMBL" id="JBHUHX010000009">
    <property type="protein sequence ID" value="MFD2111148.1"/>
    <property type="molecule type" value="Genomic_DNA"/>
</dbReference>
<sequence>MEIDRIQVALRPRSSWEGLDLGFALARGWFWPLWGLWCAGALPVAIILLPLTGFRPDIWLLAVWWLKPLYEAPLLAWSSRALFGRVPARAELPGLLRTGWGRRILPFLLWRRLGPRRSFVMPVSLLEGLGGRDGRQRRRLLNEGGATPSWLTLVSYHFEIVLWAAALLGLFFLVPSELPRIDLQSAVLDAETWAYWISALAYVLVFSCIAPFYVCAGFMLYLNRRTELEAWDLELAFRKAAEPTSRWSASARVAPVLLLVLALGAGLPTGSAEAAATSDPERARQHIQEILDMPDFGRAREMWVWVPIERAEQGAEPAEALPDWIAAIAVRVGGILKWGLMVLALLGLALLARRVLRDWRRPSLRPPNPGPEPVGIFESIPEGMSLDAIPDQVRAHLAQGDARGALGLLYRAALLHLVHRGLGIPDGATELECLALARKRFSATELGPLPHLVREWRGLAYAHVVPDPGTIESLLTDWCRWRQSRSTEEVAV</sequence>
<organism evidence="2 3">
    <name type="scientific">Thiorhodococcus fuscus</name>
    <dbReference type="NCBI Taxonomy" id="527200"/>
    <lineage>
        <taxon>Bacteria</taxon>
        <taxon>Pseudomonadati</taxon>
        <taxon>Pseudomonadota</taxon>
        <taxon>Gammaproteobacteria</taxon>
        <taxon>Chromatiales</taxon>
        <taxon>Chromatiaceae</taxon>
        <taxon>Thiorhodococcus</taxon>
    </lineage>
</organism>
<dbReference type="RefSeq" id="WP_386023978.1">
    <property type="nucleotide sequence ID" value="NZ_JBHUHX010000009.1"/>
</dbReference>
<feature type="transmembrane region" description="Helical" evidence="1">
    <location>
        <begin position="150"/>
        <end position="173"/>
    </location>
</feature>
<dbReference type="Proteomes" id="UP001597337">
    <property type="component" value="Unassembled WGS sequence"/>
</dbReference>
<evidence type="ECO:0000313" key="2">
    <source>
        <dbReference type="EMBL" id="MFD2111148.1"/>
    </source>
</evidence>
<accession>A0ABW4Y8T2</accession>
<protein>
    <recommendedName>
        <fullName evidence="4">DUF4129 domain-containing protein</fullName>
    </recommendedName>
</protein>
<keyword evidence="1" id="KW-0472">Membrane</keyword>
<feature type="transmembrane region" description="Helical" evidence="1">
    <location>
        <begin position="193"/>
        <end position="222"/>
    </location>
</feature>
<feature type="transmembrane region" description="Helical" evidence="1">
    <location>
        <begin position="324"/>
        <end position="351"/>
    </location>
</feature>
<comment type="caution">
    <text evidence="2">The sequence shown here is derived from an EMBL/GenBank/DDBJ whole genome shotgun (WGS) entry which is preliminary data.</text>
</comment>
<evidence type="ECO:0000256" key="1">
    <source>
        <dbReference type="SAM" id="Phobius"/>
    </source>
</evidence>
<proteinExistence type="predicted"/>
<gene>
    <name evidence="2" type="ORF">ACFSJC_04735</name>
</gene>
<keyword evidence="3" id="KW-1185">Reference proteome</keyword>
<keyword evidence="1" id="KW-0812">Transmembrane</keyword>
<evidence type="ECO:0008006" key="4">
    <source>
        <dbReference type="Google" id="ProtNLM"/>
    </source>
</evidence>